<dbReference type="Proteomes" id="UP001054837">
    <property type="component" value="Unassembled WGS sequence"/>
</dbReference>
<protein>
    <submittedName>
        <fullName evidence="1">Uncharacterized protein</fullName>
    </submittedName>
</protein>
<gene>
    <name evidence="1" type="ORF">CDAR_417031</name>
</gene>
<reference evidence="1 2" key="1">
    <citation type="submission" date="2021-06" db="EMBL/GenBank/DDBJ databases">
        <title>Caerostris darwini draft genome.</title>
        <authorList>
            <person name="Kono N."/>
            <person name="Arakawa K."/>
        </authorList>
    </citation>
    <scope>NUCLEOTIDE SEQUENCE [LARGE SCALE GENOMIC DNA]</scope>
</reference>
<accession>A0AAV4X6Y4</accession>
<dbReference type="AlphaFoldDB" id="A0AAV4X6Y4"/>
<evidence type="ECO:0000313" key="1">
    <source>
        <dbReference type="EMBL" id="GIY90324.1"/>
    </source>
</evidence>
<comment type="caution">
    <text evidence="1">The sequence shown here is derived from an EMBL/GenBank/DDBJ whole genome shotgun (WGS) entry which is preliminary data.</text>
</comment>
<name>A0AAV4X6Y4_9ARAC</name>
<keyword evidence="2" id="KW-1185">Reference proteome</keyword>
<organism evidence="1 2">
    <name type="scientific">Caerostris darwini</name>
    <dbReference type="NCBI Taxonomy" id="1538125"/>
    <lineage>
        <taxon>Eukaryota</taxon>
        <taxon>Metazoa</taxon>
        <taxon>Ecdysozoa</taxon>
        <taxon>Arthropoda</taxon>
        <taxon>Chelicerata</taxon>
        <taxon>Arachnida</taxon>
        <taxon>Araneae</taxon>
        <taxon>Araneomorphae</taxon>
        <taxon>Entelegynae</taxon>
        <taxon>Araneoidea</taxon>
        <taxon>Araneidae</taxon>
        <taxon>Caerostris</taxon>
    </lineage>
</organism>
<dbReference type="EMBL" id="BPLQ01015712">
    <property type="protein sequence ID" value="GIY90324.1"/>
    <property type="molecule type" value="Genomic_DNA"/>
</dbReference>
<sequence length="133" mass="15204">MSWEVGSVGCREHHASDPFNDPSHRLPTRDAWDSDVISYTVCTIIELVEEIAQRCKGGTSNESVINGHFRQVLFNSSDSPKDVWFVTGDYRWKTTRTKRESAVIKARLQVRRQVSTIATEDRNVHSFQPIKTP</sequence>
<evidence type="ECO:0000313" key="2">
    <source>
        <dbReference type="Proteomes" id="UP001054837"/>
    </source>
</evidence>
<proteinExistence type="predicted"/>